<evidence type="ECO:0000256" key="1">
    <source>
        <dbReference type="SAM" id="MobiDB-lite"/>
    </source>
</evidence>
<feature type="region of interest" description="Disordered" evidence="1">
    <location>
        <begin position="201"/>
        <end position="420"/>
    </location>
</feature>
<sequence length="437" mass="47982">MCANCKFNRDHSALDRQRCHILRQEKKNSDRYKKTPEWVTRPLPNSSPVAEYLARPTSAVGEDVTDDPDNVSLPSSSSLIEDRLVDMVISMLQSDWSKRTKMRLLLDGPTLPSGVPRKLWKEFQATFTENRYVSHEGISEFVPSLDTAYDSDASFKTAVNTPEPRQSVNRIDAFGVEPSAVSSSPGSLGNLTDRKVICISDTSAPSTPASSTDSTPEPSPTVQKRKTRQSQVNRPKPSYSKRDVIVISDTSAQSTPAPSSTCPTPTSSPVQKKKKTSQPQVDRPKPSYSLRSKRSLDHDQDGHDVQHKRPRRATKADELRSIVRSDPSLSNAKRALDTTPTAMGMTLRSRPASGDAAKSVSPRPASGDTAKSVSKKRKRVSGREDTEDFLKVQEPARSTASLASRSDTDDEAKDSILAKPPVGAQRTLYAYPNQGFV</sequence>
<proteinExistence type="predicted"/>
<dbReference type="AlphaFoldDB" id="A0A096PDJ4"/>
<name>A0A096PDJ4_FUSPS</name>
<feature type="compositionally biased region" description="Basic and acidic residues" evidence="1">
    <location>
        <begin position="314"/>
        <end position="323"/>
    </location>
</feature>
<feature type="compositionally biased region" description="Polar residues" evidence="1">
    <location>
        <begin position="396"/>
        <end position="405"/>
    </location>
</feature>
<reference evidence="2" key="1">
    <citation type="submission" date="2013-05" db="EMBL/GenBank/DDBJ databases">
        <title>Draft genome sequences of six wheat associated Fusarium spp. isolates.</title>
        <authorList>
            <person name="Moolhuijzen P.M."/>
            <person name="Manners J.M."/>
            <person name="Wilcox S."/>
            <person name="Bellgard M.I."/>
            <person name="Gardiner D.M."/>
        </authorList>
    </citation>
    <scope>NUCLEOTIDE SEQUENCE</scope>
    <source>
        <strain evidence="2">CS3487</strain>
        <strain evidence="2">CS3487</strain>
    </source>
</reference>
<accession>A0A096PDJ4</accession>
<evidence type="ECO:0000313" key="2">
    <source>
        <dbReference type="EMBL" id="CEG02994.1"/>
    </source>
</evidence>
<feature type="compositionally biased region" description="Basic and acidic residues" evidence="1">
    <location>
        <begin position="381"/>
        <end position="391"/>
    </location>
</feature>
<protein>
    <submittedName>
        <fullName evidence="2">WGS project CBME000000000 data, contig CS3487_c001489</fullName>
    </submittedName>
</protein>
<feature type="compositionally biased region" description="Basic and acidic residues" evidence="1">
    <location>
        <begin position="294"/>
        <end position="307"/>
    </location>
</feature>
<feature type="compositionally biased region" description="Low complexity" evidence="1">
    <location>
        <begin position="201"/>
        <end position="216"/>
    </location>
</feature>
<comment type="caution">
    <text evidence="2">The sequence shown here is derived from an EMBL/GenBank/DDBJ whole genome shotgun (WGS) entry which is preliminary data.</text>
</comment>
<gene>
    <name evidence="2" type="ORF">BN848_0095680</name>
</gene>
<dbReference type="EMBL" id="CBME010001483">
    <property type="protein sequence ID" value="CEG02994.1"/>
    <property type="molecule type" value="Genomic_DNA"/>
</dbReference>
<organism evidence="2">
    <name type="scientific">Fusarium pseudograminearum CS3487</name>
    <dbReference type="NCBI Taxonomy" id="1318458"/>
    <lineage>
        <taxon>Eukaryota</taxon>
        <taxon>Fungi</taxon>
        <taxon>Dikarya</taxon>
        <taxon>Ascomycota</taxon>
        <taxon>Pezizomycotina</taxon>
        <taxon>Sordariomycetes</taxon>
        <taxon>Hypocreomycetidae</taxon>
        <taxon>Hypocreales</taxon>
        <taxon>Nectriaceae</taxon>
        <taxon>Fusarium</taxon>
    </lineage>
</organism>
<feature type="compositionally biased region" description="Low complexity" evidence="1">
    <location>
        <begin position="248"/>
        <end position="269"/>
    </location>
</feature>